<evidence type="ECO:0000256" key="3">
    <source>
        <dbReference type="ARBA" id="ARBA00022448"/>
    </source>
</evidence>
<dbReference type="GO" id="GO:0015297">
    <property type="term" value="F:antiporter activity"/>
    <property type="evidence" value="ECO:0007669"/>
    <property type="project" value="InterPro"/>
</dbReference>
<evidence type="ECO:0000256" key="5">
    <source>
        <dbReference type="ARBA" id="ARBA00022692"/>
    </source>
</evidence>
<evidence type="ECO:0000313" key="9">
    <source>
        <dbReference type="EMBL" id="HIX55387.1"/>
    </source>
</evidence>
<keyword evidence="4" id="KW-1003">Cell membrane</keyword>
<keyword evidence="6 8" id="KW-1133">Transmembrane helix</keyword>
<dbReference type="GO" id="GO:0005886">
    <property type="term" value="C:plasma membrane"/>
    <property type="evidence" value="ECO:0007669"/>
    <property type="project" value="UniProtKB-SubCell"/>
</dbReference>
<keyword evidence="7 8" id="KW-0472">Membrane</keyword>
<dbReference type="Gene3D" id="1.20.1530.20">
    <property type="match status" value="1"/>
</dbReference>
<feature type="transmembrane region" description="Helical" evidence="8">
    <location>
        <begin position="225"/>
        <end position="247"/>
    </location>
</feature>
<comment type="caution">
    <text evidence="9">The sequence shown here is derived from an EMBL/GenBank/DDBJ whole genome shotgun (WGS) entry which is preliminary data.</text>
</comment>
<dbReference type="AlphaFoldDB" id="A0A9D2AYZ0"/>
<feature type="transmembrane region" description="Helical" evidence="8">
    <location>
        <begin position="191"/>
        <end position="213"/>
    </location>
</feature>
<evidence type="ECO:0000256" key="2">
    <source>
        <dbReference type="ARBA" id="ARBA00010110"/>
    </source>
</evidence>
<evidence type="ECO:0000256" key="7">
    <source>
        <dbReference type="ARBA" id="ARBA00023136"/>
    </source>
</evidence>
<feature type="transmembrane region" description="Helical" evidence="8">
    <location>
        <begin position="159"/>
        <end position="179"/>
    </location>
</feature>
<evidence type="ECO:0000256" key="1">
    <source>
        <dbReference type="ARBA" id="ARBA00004651"/>
    </source>
</evidence>
<sequence length="322" mass="35450">MEKLSKYQSLTILIALAIGLVLGNVSTAIADISAKLIVPLIMLMLFGLFLTIKMSDLKAAFMNVRFSLTSLLINFVWTPVFAFILGLIFLSSNLPVWIGFVMLMVTPCTDWYLVFTNLAKGNLALSTAILPINLILQVLLLPAYLLLFFGQTGSIEANFLLESILLVLVVPFLLALVANQWTTKVAKLKGGLLDFFKNSQILFLSLAIMAMFASEGKNLILNYNILLKLLIPIFIFFLITYLLGVSISKWLKFTDGEKVSLVLTTMARNSPISLAIAVSAFAYEPLIAISLVVAPLIELPVLAITSQILLTTQNKITNIKNK</sequence>
<dbReference type="InterPro" id="IPR004706">
    <property type="entry name" value="Arsenical-R_Acr3"/>
</dbReference>
<feature type="transmembrane region" description="Helical" evidence="8">
    <location>
        <begin position="37"/>
        <end position="54"/>
    </location>
</feature>
<dbReference type="PANTHER" id="PTHR43057">
    <property type="entry name" value="ARSENITE EFFLUX TRANSPORTER"/>
    <property type="match status" value="1"/>
</dbReference>
<accession>A0A9D2AYZ0</accession>
<dbReference type="PANTHER" id="PTHR43057:SF1">
    <property type="entry name" value="ARSENICAL-RESISTANCE PROTEIN 3"/>
    <property type="match status" value="1"/>
</dbReference>
<organism evidence="9 10">
    <name type="scientific">Candidatus Sphingobacterium stercoripullorum</name>
    <dbReference type="NCBI Taxonomy" id="2838759"/>
    <lineage>
        <taxon>Bacteria</taxon>
        <taxon>Pseudomonadati</taxon>
        <taxon>Bacteroidota</taxon>
        <taxon>Sphingobacteriia</taxon>
        <taxon>Sphingobacteriales</taxon>
        <taxon>Sphingobacteriaceae</taxon>
        <taxon>Sphingobacterium</taxon>
    </lineage>
</organism>
<keyword evidence="3" id="KW-0813">Transport</keyword>
<keyword evidence="5 8" id="KW-0812">Transmembrane</keyword>
<dbReference type="Pfam" id="PF01758">
    <property type="entry name" value="SBF"/>
    <property type="match status" value="1"/>
</dbReference>
<feature type="transmembrane region" description="Helical" evidence="8">
    <location>
        <begin position="66"/>
        <end position="90"/>
    </location>
</feature>
<reference evidence="9" key="1">
    <citation type="journal article" date="2021" name="PeerJ">
        <title>Extensive microbial diversity within the chicken gut microbiome revealed by metagenomics and culture.</title>
        <authorList>
            <person name="Gilroy R."/>
            <person name="Ravi A."/>
            <person name="Getino M."/>
            <person name="Pursley I."/>
            <person name="Horton D.L."/>
            <person name="Alikhan N.F."/>
            <person name="Baker D."/>
            <person name="Gharbi K."/>
            <person name="Hall N."/>
            <person name="Watson M."/>
            <person name="Adriaenssens E.M."/>
            <person name="Foster-Nyarko E."/>
            <person name="Jarju S."/>
            <person name="Secka A."/>
            <person name="Antonio M."/>
            <person name="Oren A."/>
            <person name="Chaudhuri R.R."/>
            <person name="La Ragione R."/>
            <person name="Hildebrand F."/>
            <person name="Pallen M.J."/>
        </authorList>
    </citation>
    <scope>NUCLEOTIDE SEQUENCE</scope>
    <source>
        <strain evidence="9">1719</strain>
    </source>
</reference>
<dbReference type="EMBL" id="DXEZ01000284">
    <property type="protein sequence ID" value="HIX55387.1"/>
    <property type="molecule type" value="Genomic_DNA"/>
</dbReference>
<gene>
    <name evidence="9" type="ORF">H9853_10190</name>
</gene>
<feature type="transmembrane region" description="Helical" evidence="8">
    <location>
        <begin position="127"/>
        <end position="147"/>
    </location>
</feature>
<dbReference type="InterPro" id="IPR038770">
    <property type="entry name" value="Na+/solute_symporter_sf"/>
</dbReference>
<feature type="transmembrane region" description="Helical" evidence="8">
    <location>
        <begin position="96"/>
        <end position="115"/>
    </location>
</feature>
<evidence type="ECO:0000256" key="4">
    <source>
        <dbReference type="ARBA" id="ARBA00022475"/>
    </source>
</evidence>
<reference evidence="9" key="2">
    <citation type="submission" date="2021-04" db="EMBL/GenBank/DDBJ databases">
        <authorList>
            <person name="Gilroy R."/>
        </authorList>
    </citation>
    <scope>NUCLEOTIDE SEQUENCE</scope>
    <source>
        <strain evidence="9">1719</strain>
    </source>
</reference>
<dbReference type="GO" id="GO:0015105">
    <property type="term" value="F:arsenite transmembrane transporter activity"/>
    <property type="evidence" value="ECO:0007669"/>
    <property type="project" value="TreeGrafter"/>
</dbReference>
<evidence type="ECO:0000256" key="8">
    <source>
        <dbReference type="SAM" id="Phobius"/>
    </source>
</evidence>
<name>A0A9D2AYZ0_9SPHI</name>
<comment type="similarity">
    <text evidence="2">Belongs to the arsenical resistance-3 (ACR3) (TC 2.A.59) family.</text>
</comment>
<evidence type="ECO:0000256" key="6">
    <source>
        <dbReference type="ARBA" id="ARBA00022989"/>
    </source>
</evidence>
<proteinExistence type="inferred from homology"/>
<dbReference type="GO" id="GO:0015104">
    <property type="term" value="F:antimonite transmembrane transporter activity"/>
    <property type="evidence" value="ECO:0007669"/>
    <property type="project" value="TreeGrafter"/>
</dbReference>
<feature type="transmembrane region" description="Helical" evidence="8">
    <location>
        <begin position="287"/>
        <end position="310"/>
    </location>
</feature>
<dbReference type="InterPro" id="IPR002657">
    <property type="entry name" value="BilAc:Na_symport/Acr3"/>
</dbReference>
<evidence type="ECO:0000313" key="10">
    <source>
        <dbReference type="Proteomes" id="UP000824156"/>
    </source>
</evidence>
<dbReference type="Proteomes" id="UP000824156">
    <property type="component" value="Unassembled WGS sequence"/>
</dbReference>
<protein>
    <submittedName>
        <fullName evidence="9">Bile acid:sodium symporter</fullName>
    </submittedName>
</protein>
<comment type="subcellular location">
    <subcellularLocation>
        <location evidence="1">Cell membrane</location>
        <topology evidence="1">Multi-pass membrane protein</topology>
    </subcellularLocation>
</comment>